<feature type="disulfide bond" evidence="9">
    <location>
        <begin position="84"/>
        <end position="99"/>
    </location>
</feature>
<proteinExistence type="predicted"/>
<reference evidence="10" key="3">
    <citation type="submission" date="2023-05" db="EMBL/GenBank/DDBJ databases">
        <authorList>
            <person name="Smith C.H."/>
        </authorList>
    </citation>
    <scope>NUCLEOTIDE SEQUENCE</scope>
    <source>
        <strain evidence="10">CHS0354</strain>
        <tissue evidence="10">Mantle</tissue>
    </source>
</reference>
<keyword evidence="2" id="KW-0812">Transmembrane</keyword>
<dbReference type="Proteomes" id="UP001195483">
    <property type="component" value="Unassembled WGS sequence"/>
</dbReference>
<dbReference type="PROSITE" id="PS50068">
    <property type="entry name" value="LDLRA_2"/>
    <property type="match status" value="1"/>
</dbReference>
<dbReference type="CDD" id="cd00112">
    <property type="entry name" value="LDLa"/>
    <property type="match status" value="1"/>
</dbReference>
<dbReference type="Gene3D" id="4.10.400.10">
    <property type="entry name" value="Low-density Lipoprotein Receptor"/>
    <property type="match status" value="1"/>
</dbReference>
<evidence type="ECO:0000256" key="9">
    <source>
        <dbReference type="PROSITE-ProRule" id="PRU00124"/>
    </source>
</evidence>
<dbReference type="InterPro" id="IPR023415">
    <property type="entry name" value="LDLR_class-A_CS"/>
</dbReference>
<keyword evidence="4" id="KW-0677">Repeat</keyword>
<dbReference type="Gene3D" id="2.60.120.200">
    <property type="match status" value="1"/>
</dbReference>
<protein>
    <submittedName>
        <fullName evidence="10">Uncharacterized protein</fullName>
    </submittedName>
</protein>
<gene>
    <name evidence="10" type="ORF">CHS0354_016956</name>
</gene>
<reference evidence="10" key="2">
    <citation type="journal article" date="2021" name="Genome Biol. Evol.">
        <title>Developing a high-quality reference genome for a parasitic bivalve with doubly uniparental inheritance (Bivalvia: Unionida).</title>
        <authorList>
            <person name="Smith C.H."/>
        </authorList>
    </citation>
    <scope>NUCLEOTIDE SEQUENCE</scope>
    <source>
        <strain evidence="10">CHS0354</strain>
        <tissue evidence="10">Mantle</tissue>
    </source>
</reference>
<evidence type="ECO:0000256" key="3">
    <source>
        <dbReference type="ARBA" id="ARBA00022729"/>
    </source>
</evidence>
<evidence type="ECO:0000256" key="4">
    <source>
        <dbReference type="ARBA" id="ARBA00022737"/>
    </source>
</evidence>
<sequence length="102" mass="11327">MEVRYDHVNRTINGWLKGWVPVPKGNVRVIFEAKTTTTLAIWPGVVALDDVSLYNKTCSRPLDCGPDTFRCTLSRVCIPLYLQCDGGNDCLDGSDEDSCNSE</sequence>
<keyword evidence="8" id="KW-0325">Glycoprotein</keyword>
<comment type="subcellular location">
    <subcellularLocation>
        <location evidence="1">Membrane</location>
        <topology evidence="1">Single-pass membrane protein</topology>
    </subcellularLocation>
</comment>
<dbReference type="SMART" id="SM00192">
    <property type="entry name" value="LDLa"/>
    <property type="match status" value="1"/>
</dbReference>
<dbReference type="FunFam" id="4.10.400.10:FF:000002">
    <property type="entry name" value="Low-density lipoprotein receptor-related protein 1"/>
    <property type="match status" value="1"/>
</dbReference>
<comment type="caution">
    <text evidence="9">Lacks conserved residue(s) required for the propagation of feature annotation.</text>
</comment>
<keyword evidence="3" id="KW-0732">Signal</keyword>
<dbReference type="InterPro" id="IPR002172">
    <property type="entry name" value="LDrepeatLR_classA_rpt"/>
</dbReference>
<evidence type="ECO:0000256" key="7">
    <source>
        <dbReference type="ARBA" id="ARBA00023157"/>
    </source>
</evidence>
<organism evidence="10 11">
    <name type="scientific">Potamilus streckersoni</name>
    <dbReference type="NCBI Taxonomy" id="2493646"/>
    <lineage>
        <taxon>Eukaryota</taxon>
        <taxon>Metazoa</taxon>
        <taxon>Spiralia</taxon>
        <taxon>Lophotrochozoa</taxon>
        <taxon>Mollusca</taxon>
        <taxon>Bivalvia</taxon>
        <taxon>Autobranchia</taxon>
        <taxon>Heteroconchia</taxon>
        <taxon>Palaeoheterodonta</taxon>
        <taxon>Unionida</taxon>
        <taxon>Unionoidea</taxon>
        <taxon>Unionidae</taxon>
        <taxon>Ambleminae</taxon>
        <taxon>Lampsilini</taxon>
        <taxon>Potamilus</taxon>
    </lineage>
</organism>
<dbReference type="AlphaFoldDB" id="A0AAE0S7I5"/>
<keyword evidence="5" id="KW-1133">Transmembrane helix</keyword>
<name>A0AAE0S7I5_9BIVA</name>
<dbReference type="InterPro" id="IPR036055">
    <property type="entry name" value="LDL_receptor-like_sf"/>
</dbReference>
<keyword evidence="11" id="KW-1185">Reference proteome</keyword>
<evidence type="ECO:0000256" key="6">
    <source>
        <dbReference type="ARBA" id="ARBA00023136"/>
    </source>
</evidence>
<accession>A0AAE0S7I5</accession>
<evidence type="ECO:0000256" key="5">
    <source>
        <dbReference type="ARBA" id="ARBA00022989"/>
    </source>
</evidence>
<reference evidence="10" key="1">
    <citation type="journal article" date="2021" name="Genome Biol. Evol.">
        <title>A High-Quality Reference Genome for a Parasitic Bivalve with Doubly Uniparental Inheritance (Bivalvia: Unionida).</title>
        <authorList>
            <person name="Smith C.H."/>
        </authorList>
    </citation>
    <scope>NUCLEOTIDE SEQUENCE</scope>
    <source>
        <strain evidence="10">CHS0354</strain>
    </source>
</reference>
<keyword evidence="6" id="KW-0472">Membrane</keyword>
<dbReference type="EMBL" id="JAEAOA010001041">
    <property type="protein sequence ID" value="KAK3586781.1"/>
    <property type="molecule type" value="Genomic_DNA"/>
</dbReference>
<keyword evidence="7 9" id="KW-1015">Disulfide bond</keyword>
<evidence type="ECO:0000256" key="8">
    <source>
        <dbReference type="ARBA" id="ARBA00023180"/>
    </source>
</evidence>
<evidence type="ECO:0000256" key="1">
    <source>
        <dbReference type="ARBA" id="ARBA00004167"/>
    </source>
</evidence>
<dbReference type="Pfam" id="PF00057">
    <property type="entry name" value="Ldl_recept_a"/>
    <property type="match status" value="1"/>
</dbReference>
<evidence type="ECO:0000313" key="11">
    <source>
        <dbReference type="Proteomes" id="UP001195483"/>
    </source>
</evidence>
<dbReference type="PROSITE" id="PS01209">
    <property type="entry name" value="LDLRA_1"/>
    <property type="match status" value="1"/>
</dbReference>
<comment type="caution">
    <text evidence="10">The sequence shown here is derived from an EMBL/GenBank/DDBJ whole genome shotgun (WGS) entry which is preliminary data.</text>
</comment>
<dbReference type="GO" id="GO:0016020">
    <property type="term" value="C:membrane"/>
    <property type="evidence" value="ECO:0007669"/>
    <property type="project" value="UniProtKB-SubCell"/>
</dbReference>
<evidence type="ECO:0000256" key="2">
    <source>
        <dbReference type="ARBA" id="ARBA00022692"/>
    </source>
</evidence>
<dbReference type="SUPFAM" id="SSF57424">
    <property type="entry name" value="LDL receptor-like module"/>
    <property type="match status" value="1"/>
</dbReference>
<evidence type="ECO:0000313" key="10">
    <source>
        <dbReference type="EMBL" id="KAK3586781.1"/>
    </source>
</evidence>